<keyword evidence="1" id="KW-1133">Transmembrane helix</keyword>
<feature type="transmembrane region" description="Helical" evidence="1">
    <location>
        <begin position="6"/>
        <end position="29"/>
    </location>
</feature>
<sequence length="137" mass="15173">MISRYQHGFGLIEVLVSLLILAVGVTGIIKTQAYLEVKSSNALNSIEALYLAEEKIEYFRTRGPASVVGTILFTEITNSSEPVYWGNISATRDVTMVDDHPVVGAKSVTVTVSWVDRWQQQQGVSLETVISQYSEFD</sequence>
<accession>A0A2T3NRM8</accession>
<evidence type="ECO:0000256" key="1">
    <source>
        <dbReference type="SAM" id="Phobius"/>
    </source>
</evidence>
<comment type="caution">
    <text evidence="2">The sequence shown here is derived from an EMBL/GenBank/DDBJ whole genome shotgun (WGS) entry which is preliminary data.</text>
</comment>
<reference evidence="2 3" key="1">
    <citation type="submission" date="2018-01" db="EMBL/GenBank/DDBJ databases">
        <title>Whole genome sequencing of Histamine producing bacteria.</title>
        <authorList>
            <person name="Butler K."/>
        </authorList>
    </citation>
    <scope>NUCLEOTIDE SEQUENCE [LARGE SCALE GENOMIC DNA]</scope>
    <source>
        <strain evidence="2 3">DSM 100436</strain>
    </source>
</reference>
<evidence type="ECO:0000313" key="2">
    <source>
        <dbReference type="EMBL" id="PSW18892.1"/>
    </source>
</evidence>
<dbReference type="InterPro" id="IPR012902">
    <property type="entry name" value="N_methyl_site"/>
</dbReference>
<dbReference type="Proteomes" id="UP000241771">
    <property type="component" value="Unassembled WGS sequence"/>
</dbReference>
<dbReference type="EMBL" id="PYMA01000008">
    <property type="protein sequence ID" value="PSW18892.1"/>
    <property type="molecule type" value="Genomic_DNA"/>
</dbReference>
<proteinExistence type="predicted"/>
<name>A0A2T3NRM8_9GAMM</name>
<dbReference type="AlphaFoldDB" id="A0A2T3NRM8"/>
<keyword evidence="3" id="KW-1185">Reference proteome</keyword>
<dbReference type="Pfam" id="PF07963">
    <property type="entry name" value="N_methyl"/>
    <property type="match status" value="1"/>
</dbReference>
<dbReference type="OrthoDB" id="5829918at2"/>
<keyword evidence="1" id="KW-0472">Membrane</keyword>
<dbReference type="RefSeq" id="WP_036831267.1">
    <property type="nucleotide sequence ID" value="NZ_JGVO01001581.1"/>
</dbReference>
<organism evidence="2 3">
    <name type="scientific">Photobacterium sanctipauli</name>
    <dbReference type="NCBI Taxonomy" id="1342794"/>
    <lineage>
        <taxon>Bacteria</taxon>
        <taxon>Pseudomonadati</taxon>
        <taxon>Pseudomonadota</taxon>
        <taxon>Gammaproteobacteria</taxon>
        <taxon>Vibrionales</taxon>
        <taxon>Vibrionaceae</taxon>
        <taxon>Photobacterium</taxon>
    </lineage>
</organism>
<dbReference type="NCBIfam" id="TIGR02532">
    <property type="entry name" value="IV_pilin_GFxxxE"/>
    <property type="match status" value="1"/>
</dbReference>
<gene>
    <name evidence="2" type="ORF">C9I98_13605</name>
</gene>
<evidence type="ECO:0000313" key="3">
    <source>
        <dbReference type="Proteomes" id="UP000241771"/>
    </source>
</evidence>
<keyword evidence="1" id="KW-0812">Transmembrane</keyword>
<protein>
    <submittedName>
        <fullName evidence="2">Prepilin-type cleavage/methylation domain-containing protein</fullName>
    </submittedName>
</protein>